<feature type="transmembrane region" description="Helical" evidence="1">
    <location>
        <begin position="12"/>
        <end position="34"/>
    </location>
</feature>
<keyword evidence="1" id="KW-0812">Transmembrane</keyword>
<dbReference type="EMBL" id="FOFZ01000001">
    <property type="protein sequence ID" value="SEP93955.1"/>
    <property type="molecule type" value="Genomic_DNA"/>
</dbReference>
<evidence type="ECO:0000313" key="2">
    <source>
        <dbReference type="EMBL" id="SEP93955.1"/>
    </source>
</evidence>
<sequence length="65" mass="7556">MKPKSVTSHQALTSYLFIFLSTLGLSYSLVNYFLFHKPDTQFLTVMICLFVASIASWQRKKHNKQ</sequence>
<reference evidence="3" key="1">
    <citation type="submission" date="2016-10" db="EMBL/GenBank/DDBJ databases">
        <authorList>
            <person name="Varghese N."/>
            <person name="Submissions S."/>
        </authorList>
    </citation>
    <scope>NUCLEOTIDE SEQUENCE [LARGE SCALE GENOMIC DNA]</scope>
    <source>
        <strain evidence="3">DSM 15719</strain>
    </source>
</reference>
<name>A0A1H9BY88_FLAFI</name>
<gene>
    <name evidence="2" type="ORF">SAMN05444355_10123</name>
</gene>
<keyword evidence="1" id="KW-0472">Membrane</keyword>
<keyword evidence="1" id="KW-1133">Transmembrane helix</keyword>
<keyword evidence="3" id="KW-1185">Reference proteome</keyword>
<feature type="transmembrane region" description="Helical" evidence="1">
    <location>
        <begin position="40"/>
        <end position="57"/>
    </location>
</feature>
<evidence type="ECO:0000313" key="3">
    <source>
        <dbReference type="Proteomes" id="UP000183658"/>
    </source>
</evidence>
<dbReference type="Proteomes" id="UP000183658">
    <property type="component" value="Unassembled WGS sequence"/>
</dbReference>
<accession>A0A1H9BY88</accession>
<dbReference type="AlphaFoldDB" id="A0A1H9BY88"/>
<protein>
    <submittedName>
        <fullName evidence="2">Uncharacterized protein</fullName>
    </submittedName>
</protein>
<proteinExistence type="predicted"/>
<organism evidence="2 3">
    <name type="scientific">Flavobacterium frigoris</name>
    <dbReference type="NCBI Taxonomy" id="229204"/>
    <lineage>
        <taxon>Bacteria</taxon>
        <taxon>Pseudomonadati</taxon>
        <taxon>Bacteroidota</taxon>
        <taxon>Flavobacteriia</taxon>
        <taxon>Flavobacteriales</taxon>
        <taxon>Flavobacteriaceae</taxon>
        <taxon>Flavobacterium</taxon>
    </lineage>
</organism>
<evidence type="ECO:0000256" key="1">
    <source>
        <dbReference type="SAM" id="Phobius"/>
    </source>
</evidence>